<dbReference type="InterPro" id="IPR036188">
    <property type="entry name" value="FAD/NAD-bd_sf"/>
</dbReference>
<dbReference type="EMBL" id="NMQU01000047">
    <property type="protein sequence ID" value="OXM49678.1"/>
    <property type="molecule type" value="Genomic_DNA"/>
</dbReference>
<comment type="similarity">
    <text evidence="3">Belongs to the flavin-dependent halogenase family. Bacterial tryptophan halogenase subfamily.</text>
</comment>
<dbReference type="Proteomes" id="UP000215563">
    <property type="component" value="Unassembled WGS sequence"/>
</dbReference>
<accession>A0A229RSN8</accession>
<keyword evidence="1" id="KW-0560">Oxidoreductase</keyword>
<sequence length="472" mass="52095">MTKKVLVIGGGPGGSTAAALLARNGVDVLLLEREHFPRYHIGESLASSCRVVLDLSGVVDKIDAQGYPAKRGALLRWGAEEDWTINWSELFGSNVSSWQVEREHFDQILLEHAAEQGADVRQGANVKRVLFEDGRPYAAEWTSEADDGKLITTEFDYVIDASGRAGVLSSQYFKNRRPHEIFRNVAIWGYWKGGRTLPNTPDGGIDIISHPEGWYWVIPLRDGMHSVGFVTHQTNFLEKRKKYGSSEEMLLSIVDDSETVRDLMADGVFEQPVRIEQDFSYVADQFCGPGYYEVGDAACFLDPLLSTGVHLALYSAMLASASVLATMREEVTEAEAAGFYETLYRNAYARLLVLVSGVYEQYEGKDSYFWLAQRMVREKGHLETDGSNAAFVEIVAGLSDLRDAGAAEGSGVMTELVEEAERAQRRADAELEDGKPSNLAPLRIDPSDLHDVASGLYLVTKPLGIGRQRPAG</sequence>
<dbReference type="InterPro" id="IPR050816">
    <property type="entry name" value="Flavin-dep_Halogenase_NPB"/>
</dbReference>
<dbReference type="InterPro" id="IPR006905">
    <property type="entry name" value="Flavin_halogenase"/>
</dbReference>
<dbReference type="SUPFAM" id="SSF51905">
    <property type="entry name" value="FAD/NAD(P)-binding domain"/>
    <property type="match status" value="1"/>
</dbReference>
<dbReference type="Gene3D" id="3.30.9.100">
    <property type="match status" value="1"/>
</dbReference>
<name>A0A229RSN8_AMYAL</name>
<evidence type="ECO:0000256" key="3">
    <source>
        <dbReference type="ARBA" id="ARBA00038396"/>
    </source>
</evidence>
<evidence type="ECO:0000256" key="2">
    <source>
        <dbReference type="ARBA" id="ARBA00023033"/>
    </source>
</evidence>
<keyword evidence="5" id="KW-1185">Reference proteome</keyword>
<protein>
    <submittedName>
        <fullName evidence="4">NAD(P)/FAD-dependent oxidoreductase</fullName>
    </submittedName>
</protein>
<dbReference type="PANTHER" id="PTHR43747">
    <property type="entry name" value="FAD-BINDING PROTEIN"/>
    <property type="match status" value="1"/>
</dbReference>
<dbReference type="OrthoDB" id="103324at2"/>
<evidence type="ECO:0000256" key="1">
    <source>
        <dbReference type="ARBA" id="ARBA00023002"/>
    </source>
</evidence>
<organism evidence="4 5">
    <name type="scientific">Amycolatopsis alba DSM 44262</name>
    <dbReference type="NCBI Taxonomy" id="1125972"/>
    <lineage>
        <taxon>Bacteria</taxon>
        <taxon>Bacillati</taxon>
        <taxon>Actinomycetota</taxon>
        <taxon>Actinomycetes</taxon>
        <taxon>Pseudonocardiales</taxon>
        <taxon>Pseudonocardiaceae</taxon>
        <taxon>Amycolatopsis</taxon>
    </lineage>
</organism>
<proteinExistence type="inferred from homology"/>
<evidence type="ECO:0000313" key="4">
    <source>
        <dbReference type="EMBL" id="OXM49678.1"/>
    </source>
</evidence>
<dbReference type="AlphaFoldDB" id="A0A229RSN8"/>
<dbReference type="GO" id="GO:0004497">
    <property type="term" value="F:monooxygenase activity"/>
    <property type="evidence" value="ECO:0007669"/>
    <property type="project" value="UniProtKB-KW"/>
</dbReference>
<dbReference type="Pfam" id="PF04820">
    <property type="entry name" value="Trp_halogenase"/>
    <property type="match status" value="2"/>
</dbReference>
<reference evidence="4 5" key="1">
    <citation type="submission" date="2017-07" db="EMBL/GenBank/DDBJ databases">
        <title>Amycolatopsis alba DSM 44262 Genome sequencing and assembly.</title>
        <authorList>
            <person name="Kaur N."/>
            <person name="Mayilraj S."/>
        </authorList>
    </citation>
    <scope>NUCLEOTIDE SEQUENCE [LARGE SCALE GENOMIC DNA]</scope>
    <source>
        <strain evidence="4 5">DSM 44262</strain>
    </source>
</reference>
<gene>
    <name evidence="4" type="ORF">CFP75_18075</name>
</gene>
<keyword evidence="2" id="KW-0503">Monooxygenase</keyword>
<dbReference type="RefSeq" id="WP_020634777.1">
    <property type="nucleotide sequence ID" value="NZ_KB913032.1"/>
</dbReference>
<dbReference type="PANTHER" id="PTHR43747:SF5">
    <property type="entry name" value="FAD-BINDING DOMAIN-CONTAINING PROTEIN"/>
    <property type="match status" value="1"/>
</dbReference>
<dbReference type="PRINTS" id="PR00420">
    <property type="entry name" value="RNGMNOXGNASE"/>
</dbReference>
<dbReference type="Gene3D" id="3.50.50.60">
    <property type="entry name" value="FAD/NAD(P)-binding domain"/>
    <property type="match status" value="1"/>
</dbReference>
<comment type="caution">
    <text evidence="4">The sequence shown here is derived from an EMBL/GenBank/DDBJ whole genome shotgun (WGS) entry which is preliminary data.</text>
</comment>
<evidence type="ECO:0000313" key="5">
    <source>
        <dbReference type="Proteomes" id="UP000215563"/>
    </source>
</evidence>